<proteinExistence type="predicted"/>
<accession>A0A4U9V690</accession>
<evidence type="ECO:0000313" key="2">
    <source>
        <dbReference type="Proteomes" id="UP000308196"/>
    </source>
</evidence>
<sequence length="126" mass="14670">MLYHTQEIDEDGYKGFSHIVYSETGQGTRIIRKKKNAPKGSTRKTNKPVLEILKGWIEQSYFDQKRDALDIFKKLKTQSSIKFRVSDIEKCMKILCGSRLSLLQKDSIDGVLRYWKMENSEDAEDC</sequence>
<gene>
    <name evidence="1" type="ORF">NCTC11429_02503</name>
</gene>
<dbReference type="KEGG" id="stha:NCTC11429_02503"/>
<name>A0A4U9V690_9SPHI</name>
<organism evidence="1 2">
    <name type="scientific">Sphingobacterium thalpophilum</name>
    <dbReference type="NCBI Taxonomy" id="259"/>
    <lineage>
        <taxon>Bacteria</taxon>
        <taxon>Pseudomonadati</taxon>
        <taxon>Bacteroidota</taxon>
        <taxon>Sphingobacteriia</taxon>
        <taxon>Sphingobacteriales</taxon>
        <taxon>Sphingobacteriaceae</taxon>
        <taxon>Sphingobacterium</taxon>
    </lineage>
</organism>
<protein>
    <submittedName>
        <fullName evidence="1">Uncharacterized protein</fullName>
    </submittedName>
</protein>
<reference evidence="1 2" key="1">
    <citation type="submission" date="2019-05" db="EMBL/GenBank/DDBJ databases">
        <authorList>
            <consortium name="Pathogen Informatics"/>
        </authorList>
    </citation>
    <scope>NUCLEOTIDE SEQUENCE [LARGE SCALE GENOMIC DNA]</scope>
    <source>
        <strain evidence="1 2">NCTC11429</strain>
    </source>
</reference>
<dbReference type="AlphaFoldDB" id="A0A4U9V690"/>
<dbReference type="GeneID" id="78463212"/>
<dbReference type="EMBL" id="LR590484">
    <property type="protein sequence ID" value="VTR41343.1"/>
    <property type="molecule type" value="Genomic_DNA"/>
</dbReference>
<evidence type="ECO:0000313" key="1">
    <source>
        <dbReference type="EMBL" id="VTR41343.1"/>
    </source>
</evidence>
<dbReference type="Proteomes" id="UP000308196">
    <property type="component" value="Chromosome"/>
</dbReference>
<dbReference type="STRING" id="1123265.GCA_000686625_03801"/>
<dbReference type="RefSeq" id="WP_028070507.1">
    <property type="nucleotide sequence ID" value="NZ_JBARTK010000088.1"/>
</dbReference>